<feature type="domain" description="DNA-directed DNA polymerase family B multifunctional" evidence="10">
    <location>
        <begin position="1"/>
        <end position="74"/>
    </location>
</feature>
<feature type="domain" description="C4-type zinc-finger of DNA polymerase delta" evidence="11">
    <location>
        <begin position="119"/>
        <end position="208"/>
    </location>
</feature>
<sequence>AHVELAERMKQRATGSAPALCDRVAYVITKSIKGPAAWGKSEHPLYALENMPIDTKYCLGYQVSKPLLRIFEPILGNKAAPLCECIFSCLLYLSKCRFASTATPTVGGLTKFTVKTVACLVCSAPMHGKELCKRSFLKFHGGLNDYIQLTPCENCKPRMPELYQNQISTTSAPQARFSWLWTQCQRCQGSLHQDGLCTSKDSSIFCMRKEAQKDVEDANKVLERFDGDDWQSAVQPTRWK</sequence>
<dbReference type="OrthoDB" id="3207945at2759"/>
<gene>
    <name evidence="12" type="ORF">HYPSUDRAFT_147696</name>
</gene>
<accession>A0A0D2P832</accession>
<dbReference type="InterPro" id="IPR006134">
    <property type="entry name" value="DNA-dir_DNA_pol_B_multi_dom"/>
</dbReference>
<dbReference type="Pfam" id="PF00136">
    <property type="entry name" value="DNA_pol_B"/>
    <property type="match status" value="1"/>
</dbReference>
<reference evidence="13" key="1">
    <citation type="submission" date="2014-04" db="EMBL/GenBank/DDBJ databases">
        <title>Evolutionary Origins and Diversification of the Mycorrhizal Mutualists.</title>
        <authorList>
            <consortium name="DOE Joint Genome Institute"/>
            <consortium name="Mycorrhizal Genomics Consortium"/>
            <person name="Kohler A."/>
            <person name="Kuo A."/>
            <person name="Nagy L.G."/>
            <person name="Floudas D."/>
            <person name="Copeland A."/>
            <person name="Barry K.W."/>
            <person name="Cichocki N."/>
            <person name="Veneault-Fourrey C."/>
            <person name="LaButti K."/>
            <person name="Lindquist E.A."/>
            <person name="Lipzen A."/>
            <person name="Lundell T."/>
            <person name="Morin E."/>
            <person name="Murat C."/>
            <person name="Riley R."/>
            <person name="Ohm R."/>
            <person name="Sun H."/>
            <person name="Tunlid A."/>
            <person name="Henrissat B."/>
            <person name="Grigoriev I.V."/>
            <person name="Hibbett D.S."/>
            <person name="Martin F."/>
        </authorList>
    </citation>
    <scope>NUCLEOTIDE SEQUENCE [LARGE SCALE GENOMIC DNA]</scope>
    <source>
        <strain evidence="13">FD-334 SS-4</strain>
    </source>
</reference>
<keyword evidence="3" id="KW-0004">4Fe-4S</keyword>
<dbReference type="PANTHER" id="PTHR10322:SF23">
    <property type="entry name" value="DNA POLYMERASE DELTA CATALYTIC SUBUNIT"/>
    <property type="match status" value="1"/>
</dbReference>
<keyword evidence="8" id="KW-0539">Nucleus</keyword>
<dbReference type="EC" id="2.7.7.7" evidence="2"/>
<dbReference type="GO" id="GO:0008270">
    <property type="term" value="F:zinc ion binding"/>
    <property type="evidence" value="ECO:0007669"/>
    <property type="project" value="UniProtKB-KW"/>
</dbReference>
<dbReference type="GO" id="GO:0006287">
    <property type="term" value="P:base-excision repair, gap-filling"/>
    <property type="evidence" value="ECO:0007669"/>
    <property type="project" value="TreeGrafter"/>
</dbReference>
<dbReference type="PANTHER" id="PTHR10322">
    <property type="entry name" value="DNA POLYMERASE CATALYTIC SUBUNIT"/>
    <property type="match status" value="1"/>
</dbReference>
<evidence type="ECO:0000313" key="12">
    <source>
        <dbReference type="EMBL" id="KJA16510.1"/>
    </source>
</evidence>
<dbReference type="GO" id="GO:0003677">
    <property type="term" value="F:DNA binding"/>
    <property type="evidence" value="ECO:0007669"/>
    <property type="project" value="InterPro"/>
</dbReference>
<keyword evidence="6" id="KW-0479">Metal-binding</keyword>
<dbReference type="SUPFAM" id="SSF56672">
    <property type="entry name" value="DNA/RNA polymerases"/>
    <property type="match status" value="1"/>
</dbReference>
<keyword evidence="6" id="KW-0862">Zinc</keyword>
<evidence type="ECO:0000256" key="4">
    <source>
        <dbReference type="ARBA" id="ARBA00022679"/>
    </source>
</evidence>
<comment type="subcellular location">
    <subcellularLocation>
        <location evidence="1">Nucleus</location>
    </subcellularLocation>
</comment>
<dbReference type="OMA" id="TNPQKPD"/>
<protein>
    <recommendedName>
        <fullName evidence="2">DNA-directed DNA polymerase</fullName>
        <ecNumber evidence="2">2.7.7.7</ecNumber>
    </recommendedName>
</protein>
<organism evidence="12 13">
    <name type="scientific">Hypholoma sublateritium (strain FD-334 SS-4)</name>
    <dbReference type="NCBI Taxonomy" id="945553"/>
    <lineage>
        <taxon>Eukaryota</taxon>
        <taxon>Fungi</taxon>
        <taxon>Dikarya</taxon>
        <taxon>Basidiomycota</taxon>
        <taxon>Agaricomycotina</taxon>
        <taxon>Agaricomycetes</taxon>
        <taxon>Agaricomycetidae</taxon>
        <taxon>Agaricales</taxon>
        <taxon>Agaricineae</taxon>
        <taxon>Strophariaceae</taxon>
        <taxon>Hypholoma</taxon>
    </lineage>
</organism>
<evidence type="ECO:0000256" key="9">
    <source>
        <dbReference type="ARBA" id="ARBA00049244"/>
    </source>
</evidence>
<dbReference type="GO" id="GO:0045004">
    <property type="term" value="P:DNA replication proofreading"/>
    <property type="evidence" value="ECO:0007669"/>
    <property type="project" value="TreeGrafter"/>
</dbReference>
<dbReference type="InterPro" id="IPR043502">
    <property type="entry name" value="DNA/RNA_pol_sf"/>
</dbReference>
<keyword evidence="3" id="KW-0408">Iron</keyword>
<evidence type="ECO:0000259" key="10">
    <source>
        <dbReference type="Pfam" id="PF00136"/>
    </source>
</evidence>
<evidence type="ECO:0000256" key="7">
    <source>
        <dbReference type="ARBA" id="ARBA00022932"/>
    </source>
</evidence>
<feature type="non-terminal residue" evidence="12">
    <location>
        <position position="1"/>
    </location>
</feature>
<dbReference type="EMBL" id="KN817620">
    <property type="protein sequence ID" value="KJA16510.1"/>
    <property type="molecule type" value="Genomic_DNA"/>
</dbReference>
<dbReference type="InterPro" id="IPR050240">
    <property type="entry name" value="DNA_pol_type-B"/>
</dbReference>
<evidence type="ECO:0000256" key="8">
    <source>
        <dbReference type="ARBA" id="ARBA00023242"/>
    </source>
</evidence>
<evidence type="ECO:0000256" key="3">
    <source>
        <dbReference type="ARBA" id="ARBA00022485"/>
    </source>
</evidence>
<dbReference type="GO" id="GO:0051539">
    <property type="term" value="F:4 iron, 4 sulfur cluster binding"/>
    <property type="evidence" value="ECO:0007669"/>
    <property type="project" value="UniProtKB-KW"/>
</dbReference>
<keyword evidence="5" id="KW-0548">Nucleotidyltransferase</keyword>
<keyword evidence="6" id="KW-0863">Zinc-finger</keyword>
<dbReference type="GO" id="GO:0003887">
    <property type="term" value="F:DNA-directed DNA polymerase activity"/>
    <property type="evidence" value="ECO:0007669"/>
    <property type="project" value="UniProtKB-KW"/>
</dbReference>
<dbReference type="InterPro" id="IPR042087">
    <property type="entry name" value="DNA_pol_B_thumb"/>
</dbReference>
<keyword evidence="13" id="KW-1185">Reference proteome</keyword>
<dbReference type="GO" id="GO:0000166">
    <property type="term" value="F:nucleotide binding"/>
    <property type="evidence" value="ECO:0007669"/>
    <property type="project" value="InterPro"/>
</dbReference>
<evidence type="ECO:0000313" key="13">
    <source>
        <dbReference type="Proteomes" id="UP000054270"/>
    </source>
</evidence>
<name>A0A0D2P832_HYPSF</name>
<dbReference type="GO" id="GO:0008296">
    <property type="term" value="F:3'-5'-DNA exonuclease activity"/>
    <property type="evidence" value="ECO:0007669"/>
    <property type="project" value="TreeGrafter"/>
</dbReference>
<comment type="catalytic activity">
    <reaction evidence="9">
        <text>DNA(n) + a 2'-deoxyribonucleoside 5'-triphosphate = DNA(n+1) + diphosphate</text>
        <dbReference type="Rhea" id="RHEA:22508"/>
        <dbReference type="Rhea" id="RHEA-COMP:17339"/>
        <dbReference type="Rhea" id="RHEA-COMP:17340"/>
        <dbReference type="ChEBI" id="CHEBI:33019"/>
        <dbReference type="ChEBI" id="CHEBI:61560"/>
        <dbReference type="ChEBI" id="CHEBI:173112"/>
        <dbReference type="EC" id="2.7.7.7"/>
    </reaction>
</comment>
<dbReference type="GO" id="GO:0006297">
    <property type="term" value="P:nucleotide-excision repair, DNA gap filling"/>
    <property type="evidence" value="ECO:0007669"/>
    <property type="project" value="TreeGrafter"/>
</dbReference>
<evidence type="ECO:0000256" key="6">
    <source>
        <dbReference type="ARBA" id="ARBA00022771"/>
    </source>
</evidence>
<keyword evidence="4" id="KW-0808">Transferase</keyword>
<dbReference type="AlphaFoldDB" id="A0A0D2P832"/>
<dbReference type="InterPro" id="IPR025687">
    <property type="entry name" value="Znf-C4pol"/>
</dbReference>
<evidence type="ECO:0000259" key="11">
    <source>
        <dbReference type="Pfam" id="PF14260"/>
    </source>
</evidence>
<evidence type="ECO:0000256" key="1">
    <source>
        <dbReference type="ARBA" id="ARBA00004123"/>
    </source>
</evidence>
<dbReference type="STRING" id="945553.A0A0D2P832"/>
<dbReference type="Pfam" id="PF14260">
    <property type="entry name" value="zf-C4pol"/>
    <property type="match status" value="1"/>
</dbReference>
<keyword evidence="7" id="KW-0239">DNA-directed DNA polymerase</keyword>
<dbReference type="GO" id="GO:0043625">
    <property type="term" value="C:delta DNA polymerase complex"/>
    <property type="evidence" value="ECO:0007669"/>
    <property type="project" value="TreeGrafter"/>
</dbReference>
<evidence type="ECO:0000256" key="2">
    <source>
        <dbReference type="ARBA" id="ARBA00012417"/>
    </source>
</evidence>
<evidence type="ECO:0000256" key="5">
    <source>
        <dbReference type="ARBA" id="ARBA00022695"/>
    </source>
</evidence>
<dbReference type="Gene3D" id="1.10.132.60">
    <property type="entry name" value="DNA polymerase family B, C-terminal domain"/>
    <property type="match status" value="1"/>
</dbReference>
<keyword evidence="3" id="KW-0411">Iron-sulfur</keyword>
<proteinExistence type="predicted"/>
<dbReference type="Proteomes" id="UP000054270">
    <property type="component" value="Unassembled WGS sequence"/>
</dbReference>